<reference evidence="2" key="1">
    <citation type="submission" date="2022-11" db="UniProtKB">
        <authorList>
            <consortium name="WormBaseParasite"/>
        </authorList>
    </citation>
    <scope>IDENTIFICATION</scope>
</reference>
<protein>
    <submittedName>
        <fullName evidence="2">Uncharacterized protein</fullName>
    </submittedName>
</protein>
<organism evidence="1 2">
    <name type="scientific">Romanomermis culicivorax</name>
    <name type="common">Nematode worm</name>
    <dbReference type="NCBI Taxonomy" id="13658"/>
    <lineage>
        <taxon>Eukaryota</taxon>
        <taxon>Metazoa</taxon>
        <taxon>Ecdysozoa</taxon>
        <taxon>Nematoda</taxon>
        <taxon>Enoplea</taxon>
        <taxon>Dorylaimia</taxon>
        <taxon>Mermithida</taxon>
        <taxon>Mermithoidea</taxon>
        <taxon>Mermithidae</taxon>
        <taxon>Romanomermis</taxon>
    </lineage>
</organism>
<sequence>MEVKFKSPNIKLMVFQILKFFEVWHYKILNSTMCLVDNVDSKVDITKKIDNDKLMTKGARLEIYWPRHEVTLLFTIHLVQNSILYNVGATSKFSMEAAFVDQGVITKLPNFAVPGTLDN</sequence>
<dbReference type="WBParaSite" id="nRc.2.0.1.t38543-RA">
    <property type="protein sequence ID" value="nRc.2.0.1.t38543-RA"/>
    <property type="gene ID" value="nRc.2.0.1.g38543"/>
</dbReference>
<keyword evidence="1" id="KW-1185">Reference proteome</keyword>
<accession>A0A915KIG9</accession>
<evidence type="ECO:0000313" key="1">
    <source>
        <dbReference type="Proteomes" id="UP000887565"/>
    </source>
</evidence>
<proteinExistence type="predicted"/>
<dbReference type="Proteomes" id="UP000887565">
    <property type="component" value="Unplaced"/>
</dbReference>
<name>A0A915KIG9_ROMCU</name>
<evidence type="ECO:0000313" key="2">
    <source>
        <dbReference type="WBParaSite" id="nRc.2.0.1.t38543-RA"/>
    </source>
</evidence>
<dbReference type="AlphaFoldDB" id="A0A915KIG9"/>